<sequence length="447" mass="49097">MLLDIVHLLSELKDVVALVSALPDLPPALHALLSLSQSMDLTHHWPCLYLENLPVLVIDLGIAALPAFPYVSVGPATNLRWLAAPLPRPSRVRLSLRSRNDTALAFARVWGDRVRDVSVATKDAEFSAHVHELLDLCHYIESAMVRLSDPANAALWMSALTRPAFPLRSLSFELTRYSSGPVDDCMPLARALLASPSLRTLILNGVDDVHAALAALDGDLHSIKTFHSSSTAPEANVQSLLDKLDPARVVNLRVSQSVDISRFRALRILSVPDDKLDPRHLAAGRCPDLHYAVISEIPASDMPSVVAWLSTSRVLTNFQTWTKSVDERGIESIARALPEWLARGLEVLSLCFAPLSKQELLLVAHAMTAKRDNQKRLEVSLAVTKRALDLEETRALFTAVGSSPNVTVTVKNVLSYPQGVFPELAAQARIETDRWGRKLVIDFKAMS</sequence>
<dbReference type="InterPro" id="IPR032675">
    <property type="entry name" value="LRR_dom_sf"/>
</dbReference>
<dbReference type="AlphaFoldDB" id="A0A067CP74"/>
<dbReference type="VEuPathDB" id="FungiDB:SPRG_06564"/>
<dbReference type="KEGG" id="spar:SPRG_06564"/>
<evidence type="ECO:0000313" key="2">
    <source>
        <dbReference type="Proteomes" id="UP000030745"/>
    </source>
</evidence>
<evidence type="ECO:0000313" key="1">
    <source>
        <dbReference type="EMBL" id="KDO28326.1"/>
    </source>
</evidence>
<dbReference type="OMA" id="DCMPLAR"/>
<reference evidence="1 2" key="1">
    <citation type="journal article" date="2013" name="PLoS Genet.">
        <title>Distinctive expansion of potential virulence genes in the genome of the oomycete fish pathogen Saprolegnia parasitica.</title>
        <authorList>
            <person name="Jiang R.H."/>
            <person name="de Bruijn I."/>
            <person name="Haas B.J."/>
            <person name="Belmonte R."/>
            <person name="Lobach L."/>
            <person name="Christie J."/>
            <person name="van den Ackerveken G."/>
            <person name="Bottin A."/>
            <person name="Bulone V."/>
            <person name="Diaz-Moreno S.M."/>
            <person name="Dumas B."/>
            <person name="Fan L."/>
            <person name="Gaulin E."/>
            <person name="Govers F."/>
            <person name="Grenville-Briggs L.J."/>
            <person name="Horner N.R."/>
            <person name="Levin J.Z."/>
            <person name="Mammella M."/>
            <person name="Meijer H.J."/>
            <person name="Morris P."/>
            <person name="Nusbaum C."/>
            <person name="Oome S."/>
            <person name="Phillips A.J."/>
            <person name="van Rooyen D."/>
            <person name="Rzeszutek E."/>
            <person name="Saraiva M."/>
            <person name="Secombes C.J."/>
            <person name="Seidl M.F."/>
            <person name="Snel B."/>
            <person name="Stassen J.H."/>
            <person name="Sykes S."/>
            <person name="Tripathy S."/>
            <person name="van den Berg H."/>
            <person name="Vega-Arreguin J.C."/>
            <person name="Wawra S."/>
            <person name="Young S.K."/>
            <person name="Zeng Q."/>
            <person name="Dieguez-Uribeondo J."/>
            <person name="Russ C."/>
            <person name="Tyler B.M."/>
            <person name="van West P."/>
        </authorList>
    </citation>
    <scope>NUCLEOTIDE SEQUENCE [LARGE SCALE GENOMIC DNA]</scope>
    <source>
        <strain evidence="1 2">CBS 223.65</strain>
    </source>
</reference>
<evidence type="ECO:0008006" key="3">
    <source>
        <dbReference type="Google" id="ProtNLM"/>
    </source>
</evidence>
<dbReference type="GeneID" id="24128906"/>
<dbReference type="RefSeq" id="XP_012200775.1">
    <property type="nucleotide sequence ID" value="XM_012345385.1"/>
</dbReference>
<keyword evidence="2" id="KW-1185">Reference proteome</keyword>
<proteinExistence type="predicted"/>
<accession>A0A067CP74</accession>
<dbReference type="OrthoDB" id="10351336at2759"/>
<name>A0A067CP74_SAPPC</name>
<dbReference type="EMBL" id="KK583211">
    <property type="protein sequence ID" value="KDO28326.1"/>
    <property type="molecule type" value="Genomic_DNA"/>
</dbReference>
<organism evidence="1 2">
    <name type="scientific">Saprolegnia parasitica (strain CBS 223.65)</name>
    <dbReference type="NCBI Taxonomy" id="695850"/>
    <lineage>
        <taxon>Eukaryota</taxon>
        <taxon>Sar</taxon>
        <taxon>Stramenopiles</taxon>
        <taxon>Oomycota</taxon>
        <taxon>Saprolegniomycetes</taxon>
        <taxon>Saprolegniales</taxon>
        <taxon>Saprolegniaceae</taxon>
        <taxon>Saprolegnia</taxon>
    </lineage>
</organism>
<protein>
    <recommendedName>
        <fullName evidence="3">F-box domain-containing protein</fullName>
    </recommendedName>
</protein>
<gene>
    <name evidence="1" type="ORF">SPRG_06564</name>
</gene>
<dbReference type="Gene3D" id="3.80.10.10">
    <property type="entry name" value="Ribonuclease Inhibitor"/>
    <property type="match status" value="1"/>
</dbReference>
<dbReference type="Proteomes" id="UP000030745">
    <property type="component" value="Unassembled WGS sequence"/>
</dbReference>